<dbReference type="AlphaFoldDB" id="A0A7I9WYR8"/>
<evidence type="ECO:0000313" key="1">
    <source>
        <dbReference type="EMBL" id="GFG62347.1"/>
    </source>
</evidence>
<proteinExistence type="predicted"/>
<gene>
    <name evidence="1" type="ORF">MMUR_64830</name>
</gene>
<comment type="caution">
    <text evidence="1">The sequence shown here is derived from an EMBL/GenBank/DDBJ whole genome shotgun (WGS) entry which is preliminary data.</text>
</comment>
<dbReference type="EMBL" id="BLKT01000003">
    <property type="protein sequence ID" value="GFG62347.1"/>
    <property type="molecule type" value="Genomic_DNA"/>
</dbReference>
<name>A0A7I9WYR8_9MYCO</name>
<protein>
    <recommendedName>
        <fullName evidence="3">ANTAR domain-containing protein</fullName>
    </recommendedName>
</protein>
<evidence type="ECO:0008006" key="3">
    <source>
        <dbReference type="Google" id="ProtNLM"/>
    </source>
</evidence>
<reference evidence="1 2" key="1">
    <citation type="journal article" date="2019" name="Emerg. Microbes Infect.">
        <title>Comprehensive subspecies identification of 175 nontuberculous mycobacteria species based on 7547 genomic profiles.</title>
        <authorList>
            <person name="Matsumoto Y."/>
            <person name="Kinjo T."/>
            <person name="Motooka D."/>
            <person name="Nabeya D."/>
            <person name="Jung N."/>
            <person name="Uechi K."/>
            <person name="Horii T."/>
            <person name="Iida T."/>
            <person name="Fujita J."/>
            <person name="Nakamura S."/>
        </authorList>
    </citation>
    <scope>NUCLEOTIDE SEQUENCE [LARGE SCALE GENOMIC DNA]</scope>
    <source>
        <strain evidence="1 2">JCM 13392</strain>
    </source>
</reference>
<keyword evidence="2" id="KW-1185">Reference proteome</keyword>
<sequence>MIDMAMGAYMAIRHRPEQQARAAIIDAARDSGVGLGAASQALMAVINGEVGAEATGAVDYWRSTCRREREALWPIRLSSGRSI</sequence>
<evidence type="ECO:0000313" key="2">
    <source>
        <dbReference type="Proteomes" id="UP000465241"/>
    </source>
</evidence>
<dbReference type="RefSeq" id="WP_193491691.1">
    <property type="nucleotide sequence ID" value="NZ_BAAAMC010000033.1"/>
</dbReference>
<organism evidence="1 2">
    <name type="scientific">Mycolicibacterium murale</name>
    <dbReference type="NCBI Taxonomy" id="182220"/>
    <lineage>
        <taxon>Bacteria</taxon>
        <taxon>Bacillati</taxon>
        <taxon>Actinomycetota</taxon>
        <taxon>Actinomycetes</taxon>
        <taxon>Mycobacteriales</taxon>
        <taxon>Mycobacteriaceae</taxon>
        <taxon>Mycolicibacterium</taxon>
    </lineage>
</organism>
<accession>A0A7I9WYR8</accession>
<dbReference type="Proteomes" id="UP000465241">
    <property type="component" value="Unassembled WGS sequence"/>
</dbReference>